<evidence type="ECO:0000313" key="7">
    <source>
        <dbReference type="EMBL" id="MEO1768386.1"/>
    </source>
</evidence>
<accession>A0ABV0EIH7</accession>
<keyword evidence="3 5" id="KW-1133">Transmembrane helix</keyword>
<evidence type="ECO:0000256" key="3">
    <source>
        <dbReference type="ARBA" id="ARBA00022989"/>
    </source>
</evidence>
<feature type="transmembrane region" description="Helical" evidence="5">
    <location>
        <begin position="197"/>
        <end position="226"/>
    </location>
</feature>
<dbReference type="EMBL" id="JAFREL020000001">
    <property type="protein sequence ID" value="MEO1768386.1"/>
    <property type="molecule type" value="Genomic_DNA"/>
</dbReference>
<dbReference type="Pfam" id="PF04932">
    <property type="entry name" value="Wzy_C"/>
    <property type="match status" value="1"/>
</dbReference>
<evidence type="ECO:0000256" key="4">
    <source>
        <dbReference type="ARBA" id="ARBA00023136"/>
    </source>
</evidence>
<feature type="domain" description="O-antigen ligase-related" evidence="6">
    <location>
        <begin position="199"/>
        <end position="356"/>
    </location>
</feature>
<evidence type="ECO:0000256" key="1">
    <source>
        <dbReference type="ARBA" id="ARBA00004141"/>
    </source>
</evidence>
<keyword evidence="4 5" id="KW-0472">Membrane</keyword>
<feature type="transmembrane region" description="Helical" evidence="5">
    <location>
        <begin position="393"/>
        <end position="412"/>
    </location>
</feature>
<sequence>MEKVRTLNFNWLIWLMIVSSSMIVIQFSGRTLFLFLQIIFCLVVAIGTSKIAFFRFKEINLIFIFMLVTALSAWIGDLPDSYKKAALVVTVYMIPMYFSAAYVYMLMKRDNKMLSVIVRAIKLMCLIQIVWVLIQYVLHTFFGIDINQILFTDVFRFVENASFYRNWVYYPSGLTWHSAVLAPAFVLAIVLFDSLPIRFLALVAVFLCGNSTAVVGAVIAILLLIIYEIGQRKVTFKFRVSTIISIFGLLIVGGIVLYQFNIFEIASDRIVHLWVRLMDPQSDSSTSAHLGYYSDYLKVLNESPMFQALFGYGEGTSGYPITVMYNRYTTLGNWSVESDIINLLISRGIVGFVLFYYFIFYIALKGMKIDFRYFVVVVSIFVQGFGYNVQWDYVFFLEILMFCSIKLNLNFFESYKLVKTNRGSEGEMNLDGQLQR</sequence>
<dbReference type="InterPro" id="IPR007016">
    <property type="entry name" value="O-antigen_ligase-rel_domated"/>
</dbReference>
<reference evidence="7 8" key="2">
    <citation type="submission" date="2024-02" db="EMBL/GenBank/DDBJ databases">
        <title>The Genome Sequence of Enterococcus sp. DIV0159.</title>
        <authorList>
            <person name="Earl A."/>
            <person name="Manson A."/>
            <person name="Gilmore M."/>
            <person name="Sanders J."/>
            <person name="Shea T."/>
            <person name="Howe W."/>
            <person name="Livny J."/>
            <person name="Cuomo C."/>
            <person name="Neafsey D."/>
            <person name="Birren B."/>
        </authorList>
    </citation>
    <scope>NUCLEOTIDE SEQUENCE [LARGE SCALE GENOMIC DNA]</scope>
    <source>
        <strain evidence="7 8">665A</strain>
    </source>
</reference>
<dbReference type="RefSeq" id="WP_347298764.1">
    <property type="nucleotide sequence ID" value="NZ_JAFREL020000001.1"/>
</dbReference>
<feature type="transmembrane region" description="Helical" evidence="5">
    <location>
        <begin position="7"/>
        <end position="27"/>
    </location>
</feature>
<comment type="subcellular location">
    <subcellularLocation>
        <location evidence="1">Membrane</location>
        <topology evidence="1">Multi-pass membrane protein</topology>
    </subcellularLocation>
</comment>
<evidence type="ECO:0000259" key="6">
    <source>
        <dbReference type="Pfam" id="PF04932"/>
    </source>
</evidence>
<feature type="transmembrane region" description="Helical" evidence="5">
    <location>
        <begin position="116"/>
        <end position="134"/>
    </location>
</feature>
<keyword evidence="2 5" id="KW-0812">Transmembrane</keyword>
<feature type="transmembrane region" description="Helical" evidence="5">
    <location>
        <begin position="33"/>
        <end position="54"/>
    </location>
</feature>
<proteinExistence type="predicted"/>
<feature type="transmembrane region" description="Helical" evidence="5">
    <location>
        <begin position="167"/>
        <end position="191"/>
    </location>
</feature>
<reference evidence="7 8" key="1">
    <citation type="submission" date="2021-03" db="EMBL/GenBank/DDBJ databases">
        <authorList>
            <person name="Gilmore M.S."/>
            <person name="Schwartzman J."/>
            <person name="Van Tyne D."/>
            <person name="Martin M."/>
            <person name="Earl A.M."/>
            <person name="Manson A.L."/>
            <person name="Straub T."/>
            <person name="Salamzade R."/>
            <person name="Saavedra J."/>
            <person name="Lebreton F."/>
            <person name="Prichula J."/>
            <person name="Schaufler K."/>
            <person name="Gaca A."/>
            <person name="Sgardioli B."/>
            <person name="Wagenaar J."/>
            <person name="Strong T."/>
        </authorList>
    </citation>
    <scope>NUCLEOTIDE SEQUENCE [LARGE SCALE GENOMIC DNA]</scope>
    <source>
        <strain evidence="7 8">665A</strain>
    </source>
</reference>
<gene>
    <name evidence="7" type="ORF">JZO67_000297</name>
</gene>
<protein>
    <recommendedName>
        <fullName evidence="6">O-antigen ligase-related domain-containing protein</fullName>
    </recommendedName>
</protein>
<feature type="transmembrane region" description="Helical" evidence="5">
    <location>
        <begin position="61"/>
        <end position="79"/>
    </location>
</feature>
<feature type="transmembrane region" description="Helical" evidence="5">
    <location>
        <begin position="340"/>
        <end position="364"/>
    </location>
</feature>
<name>A0ABV0EIH7_9ENTE</name>
<feature type="transmembrane region" description="Helical" evidence="5">
    <location>
        <begin position="238"/>
        <end position="260"/>
    </location>
</feature>
<comment type="caution">
    <text evidence="7">The sequence shown here is derived from an EMBL/GenBank/DDBJ whole genome shotgun (WGS) entry which is preliminary data.</text>
</comment>
<keyword evidence="8" id="KW-1185">Reference proteome</keyword>
<organism evidence="7 8">
    <name type="scientific">Candidatus Enterococcus ferrettii</name>
    <dbReference type="NCBI Taxonomy" id="2815324"/>
    <lineage>
        <taxon>Bacteria</taxon>
        <taxon>Bacillati</taxon>
        <taxon>Bacillota</taxon>
        <taxon>Bacilli</taxon>
        <taxon>Lactobacillales</taxon>
        <taxon>Enterococcaceae</taxon>
        <taxon>Enterococcus</taxon>
    </lineage>
</organism>
<evidence type="ECO:0000256" key="5">
    <source>
        <dbReference type="SAM" id="Phobius"/>
    </source>
</evidence>
<dbReference type="Proteomes" id="UP000664357">
    <property type="component" value="Unassembled WGS sequence"/>
</dbReference>
<evidence type="ECO:0000256" key="2">
    <source>
        <dbReference type="ARBA" id="ARBA00022692"/>
    </source>
</evidence>
<feature type="transmembrane region" description="Helical" evidence="5">
    <location>
        <begin position="85"/>
        <end position="104"/>
    </location>
</feature>
<evidence type="ECO:0000313" key="8">
    <source>
        <dbReference type="Proteomes" id="UP000664357"/>
    </source>
</evidence>